<dbReference type="InterPro" id="IPR015421">
    <property type="entry name" value="PyrdxlP-dep_Trfase_major"/>
</dbReference>
<dbReference type="AlphaFoldDB" id="A0A345YAS7"/>
<dbReference type="GO" id="GO:0016846">
    <property type="term" value="F:carbon-sulfur lyase activity"/>
    <property type="evidence" value="ECO:0007669"/>
    <property type="project" value="TreeGrafter"/>
</dbReference>
<dbReference type="Proteomes" id="UP000254508">
    <property type="component" value="Chromosome"/>
</dbReference>
<evidence type="ECO:0000313" key="7">
    <source>
        <dbReference type="Proteomes" id="UP000254508"/>
    </source>
</evidence>
<dbReference type="PIRSF" id="PIRSF001434">
    <property type="entry name" value="CGS"/>
    <property type="match status" value="1"/>
</dbReference>
<dbReference type="InterPro" id="IPR000277">
    <property type="entry name" value="Cys/Met-Metab_PyrdxlP-dep_enz"/>
</dbReference>
<dbReference type="PANTHER" id="PTHR11808">
    <property type="entry name" value="TRANS-SULFURATION ENZYME FAMILY MEMBER"/>
    <property type="match status" value="1"/>
</dbReference>
<evidence type="ECO:0000256" key="3">
    <source>
        <dbReference type="PIRSR" id="PIRSR001434-2"/>
    </source>
</evidence>
<evidence type="ECO:0000256" key="4">
    <source>
        <dbReference type="RuleBase" id="RU362118"/>
    </source>
</evidence>
<dbReference type="InterPro" id="IPR015422">
    <property type="entry name" value="PyrdxlP-dep_Trfase_small"/>
</dbReference>
<dbReference type="GO" id="GO:0005737">
    <property type="term" value="C:cytoplasm"/>
    <property type="evidence" value="ECO:0007669"/>
    <property type="project" value="TreeGrafter"/>
</dbReference>
<dbReference type="OrthoDB" id="9805807at2"/>
<keyword evidence="6" id="KW-0032">Aminotransferase</keyword>
<accession>A0A345YAS7</accession>
<dbReference type="GO" id="GO:0019346">
    <property type="term" value="P:transsulfuration"/>
    <property type="evidence" value="ECO:0007669"/>
    <property type="project" value="InterPro"/>
</dbReference>
<sequence length="447" mass="48522">MGRATSDTRQVVPIRGDKNAEGIRPEHQTWLNSLTRSRKSGPYLSDHQLVGMADQTLAVHAGSGNEAVTGCVGTPIYQSTTFLLNEDQYQSVGQGYARDRFIYTRYGNPSQWSVQEKLAALEGAESSVVFSSGMAAISTTLLTLLDPGGHVVASNELYGGTYNFLNMELPNLGMTATLVDPRDYDAIEAAIRPNTQVLYFETITNPLLKIVDLKRLGDIAERRGVRLVVDATFSTPIVTKPLEYGVDIVVHSATKYLNGHSDLVAGVAAGDRKLIDQVWARMLNFGGCLDPHACFLLERGLKTLAVRMKAHAETALAVATRLEAHPQVRRVFHPMLETHPDHALAKELMRCGTGNVTFEVKGGDVAALDLVDNMTLARSATSLGGVESLVSLPFNSSHSSFTARQRAEMGIMPGCVRLSVGIEDPDDLIADLDQAFDQIRPTREASA</sequence>
<dbReference type="PROSITE" id="PS00868">
    <property type="entry name" value="CYS_MET_METAB_PP"/>
    <property type="match status" value="1"/>
</dbReference>
<dbReference type="Pfam" id="PF01053">
    <property type="entry name" value="Cys_Met_Meta_PP"/>
    <property type="match status" value="1"/>
</dbReference>
<feature type="compositionally biased region" description="Basic and acidic residues" evidence="5">
    <location>
        <begin position="15"/>
        <end position="24"/>
    </location>
</feature>
<dbReference type="FunFam" id="3.40.640.10:FF:000046">
    <property type="entry name" value="Cystathionine gamma-lyase"/>
    <property type="match status" value="1"/>
</dbReference>
<evidence type="ECO:0000256" key="5">
    <source>
        <dbReference type="SAM" id="MobiDB-lite"/>
    </source>
</evidence>
<proteinExistence type="inferred from homology"/>
<protein>
    <submittedName>
        <fullName evidence="6">Aminotransferase class I/II-fold pyridoxal phosphate-dependent enzyme</fullName>
    </submittedName>
</protein>
<keyword evidence="7" id="KW-1185">Reference proteome</keyword>
<name>A0A345YAS7_9SPHN</name>
<dbReference type="Gene3D" id="3.40.640.10">
    <property type="entry name" value="Type I PLP-dependent aspartate aminotransferase-like (Major domain)"/>
    <property type="match status" value="1"/>
</dbReference>
<dbReference type="Gene3D" id="3.90.1150.10">
    <property type="entry name" value="Aspartate Aminotransferase, domain 1"/>
    <property type="match status" value="1"/>
</dbReference>
<reference evidence="7" key="1">
    <citation type="submission" date="2018-07" db="EMBL/GenBank/DDBJ databases">
        <title>Genome sequence of Erythrobacter strain YH-07, an antagonistic bacterium isolated from Yellow Sea.</title>
        <authorList>
            <person name="Tang T."/>
            <person name="Liu Q."/>
            <person name="Sun X."/>
        </authorList>
    </citation>
    <scope>NUCLEOTIDE SEQUENCE [LARGE SCALE GENOMIC DNA]</scope>
    <source>
        <strain evidence="7">YH-07</strain>
    </source>
</reference>
<dbReference type="EMBL" id="CP031357">
    <property type="protein sequence ID" value="AXK41029.1"/>
    <property type="molecule type" value="Genomic_DNA"/>
</dbReference>
<dbReference type="InterPro" id="IPR054542">
    <property type="entry name" value="Cys_met_metab_PP"/>
</dbReference>
<comment type="cofactor">
    <cofactor evidence="1 4">
        <name>pyridoxal 5'-phosphate</name>
        <dbReference type="ChEBI" id="CHEBI:597326"/>
    </cofactor>
</comment>
<evidence type="ECO:0000313" key="6">
    <source>
        <dbReference type="EMBL" id="AXK41029.1"/>
    </source>
</evidence>
<dbReference type="GO" id="GO:0030170">
    <property type="term" value="F:pyridoxal phosphate binding"/>
    <property type="evidence" value="ECO:0007669"/>
    <property type="project" value="InterPro"/>
</dbReference>
<dbReference type="SUPFAM" id="SSF53383">
    <property type="entry name" value="PLP-dependent transferases"/>
    <property type="match status" value="1"/>
</dbReference>
<dbReference type="InterPro" id="IPR015424">
    <property type="entry name" value="PyrdxlP-dep_Trfase"/>
</dbReference>
<feature type="region of interest" description="Disordered" evidence="5">
    <location>
        <begin position="1"/>
        <end position="24"/>
    </location>
</feature>
<dbReference type="GO" id="GO:0008483">
    <property type="term" value="F:transaminase activity"/>
    <property type="evidence" value="ECO:0007669"/>
    <property type="project" value="UniProtKB-KW"/>
</dbReference>
<dbReference type="PANTHER" id="PTHR11808:SF80">
    <property type="entry name" value="CYSTATHIONINE GAMMA-LYASE"/>
    <property type="match status" value="1"/>
</dbReference>
<dbReference type="CDD" id="cd00614">
    <property type="entry name" value="CGS_like"/>
    <property type="match status" value="1"/>
</dbReference>
<organism evidence="6 7">
    <name type="scientific">Erythrobacter aureus</name>
    <dbReference type="NCBI Taxonomy" id="2182384"/>
    <lineage>
        <taxon>Bacteria</taxon>
        <taxon>Pseudomonadati</taxon>
        <taxon>Pseudomonadota</taxon>
        <taxon>Alphaproteobacteria</taxon>
        <taxon>Sphingomonadales</taxon>
        <taxon>Erythrobacteraceae</taxon>
        <taxon>Erythrobacter/Porphyrobacter group</taxon>
        <taxon>Erythrobacter</taxon>
    </lineage>
</organism>
<dbReference type="KEGG" id="err:DVR09_00620"/>
<comment type="similarity">
    <text evidence="4">Belongs to the trans-sulfuration enzymes family.</text>
</comment>
<feature type="modified residue" description="N6-(pyridoxal phosphate)lysine" evidence="3">
    <location>
        <position position="255"/>
    </location>
</feature>
<keyword evidence="2 3" id="KW-0663">Pyridoxal phosphate</keyword>
<keyword evidence="6" id="KW-0808">Transferase</keyword>
<evidence type="ECO:0000256" key="1">
    <source>
        <dbReference type="ARBA" id="ARBA00001933"/>
    </source>
</evidence>
<gene>
    <name evidence="6" type="ORF">DVR09_00620</name>
</gene>
<evidence type="ECO:0000256" key="2">
    <source>
        <dbReference type="ARBA" id="ARBA00022898"/>
    </source>
</evidence>